<dbReference type="InterPro" id="IPR043129">
    <property type="entry name" value="ATPase_NBD"/>
</dbReference>
<dbReference type="OrthoDB" id="4083144at2"/>
<proteinExistence type="inferred from homology"/>
<dbReference type="PANTHER" id="PTHR18964:SF149">
    <property type="entry name" value="BIFUNCTIONAL UDP-N-ACETYLGLUCOSAMINE 2-EPIMERASE_N-ACETYLMANNOSAMINE KINASE"/>
    <property type="match status" value="1"/>
</dbReference>
<evidence type="ECO:0000313" key="3">
    <source>
        <dbReference type="Proteomes" id="UP000294739"/>
    </source>
</evidence>
<dbReference type="InParanoid" id="A0A4R5CVZ7"/>
<name>A0A4R5CVZ7_9ACTN</name>
<dbReference type="InterPro" id="IPR049874">
    <property type="entry name" value="ROK_cs"/>
</dbReference>
<organism evidence="2 3">
    <name type="scientific">Jiangella asiatica</name>
    <dbReference type="NCBI Taxonomy" id="2530372"/>
    <lineage>
        <taxon>Bacteria</taxon>
        <taxon>Bacillati</taxon>
        <taxon>Actinomycetota</taxon>
        <taxon>Actinomycetes</taxon>
        <taxon>Jiangellales</taxon>
        <taxon>Jiangellaceae</taxon>
        <taxon>Jiangella</taxon>
    </lineage>
</organism>
<gene>
    <name evidence="2" type="ORF">E1269_22310</name>
</gene>
<dbReference type="Pfam" id="PF00480">
    <property type="entry name" value="ROK"/>
    <property type="match status" value="1"/>
</dbReference>
<evidence type="ECO:0000313" key="2">
    <source>
        <dbReference type="EMBL" id="TDE01983.1"/>
    </source>
</evidence>
<dbReference type="CDD" id="cd00093">
    <property type="entry name" value="HTH_XRE"/>
    <property type="match status" value="1"/>
</dbReference>
<dbReference type="Proteomes" id="UP000294739">
    <property type="component" value="Unassembled WGS sequence"/>
</dbReference>
<dbReference type="PANTHER" id="PTHR18964">
    <property type="entry name" value="ROK (REPRESSOR, ORF, KINASE) FAMILY"/>
    <property type="match status" value="1"/>
</dbReference>
<accession>A0A4R5CVZ7</accession>
<dbReference type="InterPro" id="IPR036388">
    <property type="entry name" value="WH-like_DNA-bd_sf"/>
</dbReference>
<dbReference type="InterPro" id="IPR001387">
    <property type="entry name" value="Cro/C1-type_HTH"/>
</dbReference>
<comment type="similarity">
    <text evidence="1">Belongs to the ROK (NagC/XylR) family.</text>
</comment>
<dbReference type="AlphaFoldDB" id="A0A4R5CVZ7"/>
<dbReference type="InterPro" id="IPR036390">
    <property type="entry name" value="WH_DNA-bd_sf"/>
</dbReference>
<dbReference type="Gene3D" id="1.10.10.10">
    <property type="entry name" value="Winged helix-like DNA-binding domain superfamily/Winged helix DNA-binding domain"/>
    <property type="match status" value="1"/>
</dbReference>
<protein>
    <submittedName>
        <fullName evidence="2">ROK family transcriptional regulator</fullName>
    </submittedName>
</protein>
<comment type="caution">
    <text evidence="2">The sequence shown here is derived from an EMBL/GenBank/DDBJ whole genome shotgun (WGS) entry which is preliminary data.</text>
</comment>
<dbReference type="Gene3D" id="3.30.420.40">
    <property type="match status" value="2"/>
</dbReference>
<dbReference type="SUPFAM" id="SSF53067">
    <property type="entry name" value="Actin-like ATPase domain"/>
    <property type="match status" value="2"/>
</dbReference>
<reference evidence="2 3" key="1">
    <citation type="submission" date="2019-03" db="EMBL/GenBank/DDBJ databases">
        <title>Draft genome sequences of novel Actinobacteria.</title>
        <authorList>
            <person name="Sahin N."/>
            <person name="Ay H."/>
            <person name="Saygin H."/>
        </authorList>
    </citation>
    <scope>NUCLEOTIDE SEQUENCE [LARGE SCALE GENOMIC DNA]</scope>
    <source>
        <strain evidence="2 3">5K138</strain>
    </source>
</reference>
<dbReference type="EMBL" id="SMKZ01000038">
    <property type="protein sequence ID" value="TDE01983.1"/>
    <property type="molecule type" value="Genomic_DNA"/>
</dbReference>
<dbReference type="Pfam" id="PF13412">
    <property type="entry name" value="HTH_24"/>
    <property type="match status" value="1"/>
</dbReference>
<sequence>MRGVPRPHGVHALVRRTHEGRILEALRERGPLSRGQIARKVGLSRTTLSEITSSLLARGAIVVVDTDAAERRGSGRPAERLALDPRSGQFLGIDFGHRRVHISVADAAHEIVASGAHRYGDADWTERLKGAFGLLDRLGRETGVHFAALQGVGIGIPFSTPYGASPGEDPASDLRATFEDHFGTPVVIDNNTRLAALAEAIEMPGGAARDLVYVRLSDGVGGGLVVGGRLVSGANGVAGELGHVRAVPDGRRCRCGRRGCLETVASVPAIVAECRARGVAVTSLADLESATWLWHPVVDDVLRDAAGALGRVLAAVTLALNPARIVVGGELVRVAPVFLRHVVATLRRELFTTHDATSLVRGPSLGDDDGSLGAIAALYHQSLLIVGYQEPSTTAAVSRTRSFARMRPT</sequence>
<evidence type="ECO:0000256" key="1">
    <source>
        <dbReference type="ARBA" id="ARBA00006479"/>
    </source>
</evidence>
<dbReference type="InterPro" id="IPR000600">
    <property type="entry name" value="ROK"/>
</dbReference>
<dbReference type="PROSITE" id="PS01125">
    <property type="entry name" value="ROK"/>
    <property type="match status" value="1"/>
</dbReference>
<dbReference type="SUPFAM" id="SSF46785">
    <property type="entry name" value="Winged helix' DNA-binding domain"/>
    <property type="match status" value="1"/>
</dbReference>
<keyword evidence="3" id="KW-1185">Reference proteome</keyword>